<protein>
    <submittedName>
        <fullName evidence="1">Uncharacterized protein</fullName>
    </submittedName>
</protein>
<evidence type="ECO:0000313" key="2">
    <source>
        <dbReference type="Proteomes" id="UP000642488"/>
    </source>
</evidence>
<sequence>MTNYDRRRLSARANLVPQVLAGILIVDNVLAKVRSRPVLLCCKITIWSAHLGREGE</sequence>
<accession>A0A934IIU0</accession>
<comment type="caution">
    <text evidence="1">The sequence shown here is derived from an EMBL/GenBank/DDBJ whole genome shotgun (WGS) entry which is preliminary data.</text>
</comment>
<organism evidence="1 2">
    <name type="scientific">Palleronia pontilimi</name>
    <dbReference type="NCBI Taxonomy" id="1964209"/>
    <lineage>
        <taxon>Bacteria</taxon>
        <taxon>Pseudomonadati</taxon>
        <taxon>Pseudomonadota</taxon>
        <taxon>Alphaproteobacteria</taxon>
        <taxon>Rhodobacterales</taxon>
        <taxon>Roseobacteraceae</taxon>
        <taxon>Palleronia</taxon>
    </lineage>
</organism>
<gene>
    <name evidence="1" type="ORF">ILP92_13725</name>
</gene>
<dbReference type="AlphaFoldDB" id="A0A934IIU0"/>
<dbReference type="RefSeq" id="WP_198916985.1">
    <property type="nucleotide sequence ID" value="NZ_JAEKPD010000014.1"/>
</dbReference>
<dbReference type="Proteomes" id="UP000642488">
    <property type="component" value="Unassembled WGS sequence"/>
</dbReference>
<reference evidence="1" key="1">
    <citation type="submission" date="2020-12" db="EMBL/GenBank/DDBJ databases">
        <title>Bacterial taxonomy.</title>
        <authorList>
            <person name="Pan X."/>
        </authorList>
    </citation>
    <scope>NUCLEOTIDE SEQUENCE</scope>
    <source>
        <strain evidence="1">KCTC 52957</strain>
    </source>
</reference>
<dbReference type="EMBL" id="JAEKPD010000014">
    <property type="protein sequence ID" value="MBJ3763812.1"/>
    <property type="molecule type" value="Genomic_DNA"/>
</dbReference>
<evidence type="ECO:0000313" key="1">
    <source>
        <dbReference type="EMBL" id="MBJ3763812.1"/>
    </source>
</evidence>
<name>A0A934IIU0_9RHOB</name>
<proteinExistence type="predicted"/>
<keyword evidence="2" id="KW-1185">Reference proteome</keyword>